<gene>
    <name evidence="1" type="ORF">LITE_LOCUS7036</name>
</gene>
<feature type="non-terminal residue" evidence="1">
    <location>
        <position position="70"/>
    </location>
</feature>
<feature type="non-terminal residue" evidence="1">
    <location>
        <position position="1"/>
    </location>
</feature>
<evidence type="ECO:0000313" key="1">
    <source>
        <dbReference type="EMBL" id="CAI0391155.1"/>
    </source>
</evidence>
<sequence length="70" mass="8055">YGKAGATVKVWELQIPGSNPSEARWCSRRYKAAGAKPRWLEFNCRWLRGLVGPAVTKWHVRLRFLGNKKT</sequence>
<keyword evidence="2" id="KW-1185">Reference proteome</keyword>
<protein>
    <submittedName>
        <fullName evidence="1">Uncharacterized protein</fullName>
    </submittedName>
</protein>
<dbReference type="AlphaFoldDB" id="A0AAV0I0F4"/>
<dbReference type="Proteomes" id="UP001154282">
    <property type="component" value="Unassembled WGS sequence"/>
</dbReference>
<name>A0AAV0I0F4_9ROSI</name>
<proteinExistence type="predicted"/>
<accession>A0AAV0I0F4</accession>
<comment type="caution">
    <text evidence="1">The sequence shown here is derived from an EMBL/GenBank/DDBJ whole genome shotgun (WGS) entry which is preliminary data.</text>
</comment>
<organism evidence="1 2">
    <name type="scientific">Linum tenue</name>
    <dbReference type="NCBI Taxonomy" id="586396"/>
    <lineage>
        <taxon>Eukaryota</taxon>
        <taxon>Viridiplantae</taxon>
        <taxon>Streptophyta</taxon>
        <taxon>Embryophyta</taxon>
        <taxon>Tracheophyta</taxon>
        <taxon>Spermatophyta</taxon>
        <taxon>Magnoliopsida</taxon>
        <taxon>eudicotyledons</taxon>
        <taxon>Gunneridae</taxon>
        <taxon>Pentapetalae</taxon>
        <taxon>rosids</taxon>
        <taxon>fabids</taxon>
        <taxon>Malpighiales</taxon>
        <taxon>Linaceae</taxon>
        <taxon>Linum</taxon>
    </lineage>
</organism>
<evidence type="ECO:0000313" key="2">
    <source>
        <dbReference type="Proteomes" id="UP001154282"/>
    </source>
</evidence>
<dbReference type="EMBL" id="CAMGYJ010000003">
    <property type="protein sequence ID" value="CAI0391155.1"/>
    <property type="molecule type" value="Genomic_DNA"/>
</dbReference>
<reference evidence="1" key="1">
    <citation type="submission" date="2022-08" db="EMBL/GenBank/DDBJ databases">
        <authorList>
            <person name="Gutierrez-Valencia J."/>
        </authorList>
    </citation>
    <scope>NUCLEOTIDE SEQUENCE</scope>
</reference>